<evidence type="ECO:0000256" key="1">
    <source>
        <dbReference type="SAM" id="Phobius"/>
    </source>
</evidence>
<feature type="transmembrane region" description="Helical" evidence="1">
    <location>
        <begin position="46"/>
        <end position="63"/>
    </location>
</feature>
<evidence type="ECO:0000313" key="2">
    <source>
        <dbReference type="EMBL" id="WFT74168.1"/>
    </source>
</evidence>
<dbReference type="RefSeq" id="WP_283076170.1">
    <property type="nucleotide sequence ID" value="NZ_CP121671.1"/>
</dbReference>
<dbReference type="Proteomes" id="UP001221597">
    <property type="component" value="Chromosome"/>
</dbReference>
<sequence length="66" mass="7127">MRGLGLFLLLVSIGIMLVNINIGIVIFGAAMILFGIHNLRVKNKGMSYIYFVGGLVFIAGTIIESI</sequence>
<reference evidence="2 3" key="1">
    <citation type="submission" date="2023-04" db="EMBL/GenBank/DDBJ databases">
        <title>Genome sequence of Halobacillus naozhouensis KACC 21980.</title>
        <authorList>
            <person name="Kim S."/>
            <person name="Heo J."/>
            <person name="Kwon S.-W."/>
        </authorList>
    </citation>
    <scope>NUCLEOTIDE SEQUENCE [LARGE SCALE GENOMIC DNA]</scope>
    <source>
        <strain evidence="2 3">KCTC 13234</strain>
    </source>
</reference>
<name>A0ABY8IY86_9BACI</name>
<organism evidence="2 3">
    <name type="scientific">Halobacillus naozhouensis</name>
    <dbReference type="NCBI Taxonomy" id="554880"/>
    <lineage>
        <taxon>Bacteria</taxon>
        <taxon>Bacillati</taxon>
        <taxon>Bacillota</taxon>
        <taxon>Bacilli</taxon>
        <taxon>Bacillales</taxon>
        <taxon>Bacillaceae</taxon>
        <taxon>Halobacillus</taxon>
    </lineage>
</organism>
<accession>A0ABY8IY86</accession>
<keyword evidence="1" id="KW-0812">Transmembrane</keyword>
<keyword evidence="1" id="KW-0472">Membrane</keyword>
<proteinExistence type="predicted"/>
<evidence type="ECO:0000313" key="3">
    <source>
        <dbReference type="Proteomes" id="UP001221597"/>
    </source>
</evidence>
<keyword evidence="3" id="KW-1185">Reference proteome</keyword>
<keyword evidence="1" id="KW-1133">Transmembrane helix</keyword>
<evidence type="ECO:0008006" key="4">
    <source>
        <dbReference type="Google" id="ProtNLM"/>
    </source>
</evidence>
<protein>
    <recommendedName>
        <fullName evidence="4">DUF3953 domain-containing protein</fullName>
    </recommendedName>
</protein>
<gene>
    <name evidence="2" type="ORF">P9989_17655</name>
</gene>
<dbReference type="EMBL" id="CP121671">
    <property type="protein sequence ID" value="WFT74168.1"/>
    <property type="molecule type" value="Genomic_DNA"/>
</dbReference>
<feature type="transmembrane region" description="Helical" evidence="1">
    <location>
        <begin position="6"/>
        <end position="34"/>
    </location>
</feature>